<evidence type="ECO:0000259" key="2">
    <source>
        <dbReference type="Pfam" id="PF24864"/>
    </source>
</evidence>
<dbReference type="Pfam" id="PF24864">
    <property type="entry name" value="DUF7730"/>
    <property type="match status" value="1"/>
</dbReference>
<feature type="region of interest" description="Disordered" evidence="1">
    <location>
        <begin position="54"/>
        <end position="84"/>
    </location>
</feature>
<comment type="caution">
    <text evidence="3">The sequence shown here is derived from an EMBL/GenBank/DDBJ whole genome shotgun (WGS) entry which is preliminary data.</text>
</comment>
<dbReference type="InterPro" id="IPR038883">
    <property type="entry name" value="AN11006-like"/>
</dbReference>
<reference evidence="3" key="1">
    <citation type="journal article" date="2023" name="Mol. Phylogenet. Evol.">
        <title>Genome-scale phylogeny and comparative genomics of the fungal order Sordariales.</title>
        <authorList>
            <person name="Hensen N."/>
            <person name="Bonometti L."/>
            <person name="Westerberg I."/>
            <person name="Brannstrom I.O."/>
            <person name="Guillou S."/>
            <person name="Cros-Aarteil S."/>
            <person name="Calhoun S."/>
            <person name="Haridas S."/>
            <person name="Kuo A."/>
            <person name="Mondo S."/>
            <person name="Pangilinan J."/>
            <person name="Riley R."/>
            <person name="LaButti K."/>
            <person name="Andreopoulos B."/>
            <person name="Lipzen A."/>
            <person name="Chen C."/>
            <person name="Yan M."/>
            <person name="Daum C."/>
            <person name="Ng V."/>
            <person name="Clum A."/>
            <person name="Steindorff A."/>
            <person name="Ohm R.A."/>
            <person name="Martin F."/>
            <person name="Silar P."/>
            <person name="Natvig D.O."/>
            <person name="Lalanne C."/>
            <person name="Gautier V."/>
            <person name="Ament-Velasquez S.L."/>
            <person name="Kruys A."/>
            <person name="Hutchinson M.I."/>
            <person name="Powell A.J."/>
            <person name="Barry K."/>
            <person name="Miller A.N."/>
            <person name="Grigoriev I.V."/>
            <person name="Debuchy R."/>
            <person name="Gladieux P."/>
            <person name="Hiltunen Thoren M."/>
            <person name="Johannesson H."/>
        </authorList>
    </citation>
    <scope>NUCLEOTIDE SEQUENCE</scope>
    <source>
        <strain evidence="3">PSN309</strain>
    </source>
</reference>
<organism evidence="3 4">
    <name type="scientific">Podospora australis</name>
    <dbReference type="NCBI Taxonomy" id="1536484"/>
    <lineage>
        <taxon>Eukaryota</taxon>
        <taxon>Fungi</taxon>
        <taxon>Dikarya</taxon>
        <taxon>Ascomycota</taxon>
        <taxon>Pezizomycotina</taxon>
        <taxon>Sordariomycetes</taxon>
        <taxon>Sordariomycetidae</taxon>
        <taxon>Sordariales</taxon>
        <taxon>Podosporaceae</taxon>
        <taxon>Podospora</taxon>
    </lineage>
</organism>
<name>A0AAN6WS43_9PEZI</name>
<sequence length="422" mass="48612">MTATAIPATTQQTTEITKPHLLNIPGEIRNQIYRELLLVSDPIIIISDRPLNEHKAKLPRPDGGKSLVEDDSEEGRHPQSQQEQSLRSRLLSLFLVNKQIHWESSAYFYSHHTFLLPTTATSRLPRHAQLNLLFRWFLDRIGPVNSASLRSLEIPELLDFRLSLLWVRNGDFPDDQFKILPLLKERCPNLEQVHINLGPYELTWPALHAWRQIMWEGAFAGVPDTRPELPLDLFTALDGRLREHFPALKETVVATGGHELRRRLSRTSQNGTDGWEVSALDAEVLENDQRNFWRVPDPLWDHYYPRSGTVYRSEMALERWSLADRARREPSLVRAAPAADRWRSQNAPGPRIEFARALFKAPRAALRDRREEKEWWESKRAMAQAYRGMTGCSCFGSSVGGDLQAVPMKDKVMKKVKRTLRL</sequence>
<feature type="domain" description="DUF7730" evidence="2">
    <location>
        <begin position="21"/>
        <end position="120"/>
    </location>
</feature>
<dbReference type="EMBL" id="MU864417">
    <property type="protein sequence ID" value="KAK4186703.1"/>
    <property type="molecule type" value="Genomic_DNA"/>
</dbReference>
<feature type="compositionally biased region" description="Basic and acidic residues" evidence="1">
    <location>
        <begin position="54"/>
        <end position="63"/>
    </location>
</feature>
<dbReference type="Proteomes" id="UP001302126">
    <property type="component" value="Unassembled WGS sequence"/>
</dbReference>
<dbReference type="PANTHER" id="PTHR42085:SF4">
    <property type="entry name" value="F-BOX DOMAIN-CONTAINING PROTEIN"/>
    <property type="match status" value="1"/>
</dbReference>
<reference evidence="3" key="2">
    <citation type="submission" date="2023-05" db="EMBL/GenBank/DDBJ databases">
        <authorList>
            <consortium name="Lawrence Berkeley National Laboratory"/>
            <person name="Steindorff A."/>
            <person name="Hensen N."/>
            <person name="Bonometti L."/>
            <person name="Westerberg I."/>
            <person name="Brannstrom I.O."/>
            <person name="Guillou S."/>
            <person name="Cros-Aarteil S."/>
            <person name="Calhoun S."/>
            <person name="Haridas S."/>
            <person name="Kuo A."/>
            <person name="Mondo S."/>
            <person name="Pangilinan J."/>
            <person name="Riley R."/>
            <person name="Labutti K."/>
            <person name="Andreopoulos B."/>
            <person name="Lipzen A."/>
            <person name="Chen C."/>
            <person name="Yanf M."/>
            <person name="Daum C."/>
            <person name="Ng V."/>
            <person name="Clum A."/>
            <person name="Ohm R."/>
            <person name="Martin F."/>
            <person name="Silar P."/>
            <person name="Natvig D."/>
            <person name="Lalanne C."/>
            <person name="Gautier V."/>
            <person name="Ament-Velasquez S.L."/>
            <person name="Kruys A."/>
            <person name="Hutchinson M.I."/>
            <person name="Powell A.J."/>
            <person name="Barry K."/>
            <person name="Miller A.N."/>
            <person name="Grigoriev I.V."/>
            <person name="Debuchy R."/>
            <person name="Gladieux P."/>
            <person name="Thoren M.H."/>
            <person name="Johannesson H."/>
        </authorList>
    </citation>
    <scope>NUCLEOTIDE SEQUENCE</scope>
    <source>
        <strain evidence="3">PSN309</strain>
    </source>
</reference>
<evidence type="ECO:0000313" key="4">
    <source>
        <dbReference type="Proteomes" id="UP001302126"/>
    </source>
</evidence>
<dbReference type="InterPro" id="IPR056632">
    <property type="entry name" value="DUF7730"/>
</dbReference>
<evidence type="ECO:0000256" key="1">
    <source>
        <dbReference type="SAM" id="MobiDB-lite"/>
    </source>
</evidence>
<gene>
    <name evidence="3" type="ORF">QBC35DRAFT_475212</name>
</gene>
<evidence type="ECO:0000313" key="3">
    <source>
        <dbReference type="EMBL" id="KAK4186703.1"/>
    </source>
</evidence>
<accession>A0AAN6WS43</accession>
<keyword evidence="4" id="KW-1185">Reference proteome</keyword>
<dbReference type="AlphaFoldDB" id="A0AAN6WS43"/>
<proteinExistence type="predicted"/>
<dbReference type="PANTHER" id="PTHR42085">
    <property type="entry name" value="F-BOX DOMAIN-CONTAINING PROTEIN"/>
    <property type="match status" value="1"/>
</dbReference>
<protein>
    <recommendedName>
        <fullName evidence="2">DUF7730 domain-containing protein</fullName>
    </recommendedName>
</protein>